<dbReference type="SUPFAM" id="SSF51206">
    <property type="entry name" value="cAMP-binding domain-like"/>
    <property type="match status" value="1"/>
</dbReference>
<dbReference type="CDD" id="cd00038">
    <property type="entry name" value="CAP_ED"/>
    <property type="match status" value="1"/>
</dbReference>
<dbReference type="RefSeq" id="WP_142929422.1">
    <property type="nucleotide sequence ID" value="NZ_ML660106.1"/>
</dbReference>
<dbReference type="EMBL" id="VHSG01000028">
    <property type="protein sequence ID" value="TQV68289.1"/>
    <property type="molecule type" value="Genomic_DNA"/>
</dbReference>
<dbReference type="PRINTS" id="PR00103">
    <property type="entry name" value="CAMPKINASE"/>
</dbReference>
<dbReference type="OrthoDB" id="6978933at2"/>
<dbReference type="Gene3D" id="2.60.120.10">
    <property type="entry name" value="Jelly Rolls"/>
    <property type="match status" value="1"/>
</dbReference>
<protein>
    <submittedName>
        <fullName evidence="2">Cyclic nucleotide-binding domain-containing protein</fullName>
    </submittedName>
</protein>
<dbReference type="AlphaFoldDB" id="A0A545STK1"/>
<evidence type="ECO:0000259" key="1">
    <source>
        <dbReference type="PROSITE" id="PS50042"/>
    </source>
</evidence>
<dbReference type="PANTHER" id="PTHR23011">
    <property type="entry name" value="CYCLIC NUCLEOTIDE-BINDING DOMAIN CONTAINING PROTEIN"/>
    <property type="match status" value="1"/>
</dbReference>
<dbReference type="PANTHER" id="PTHR23011:SF28">
    <property type="entry name" value="CYCLIC NUCLEOTIDE-BINDING DOMAIN CONTAINING PROTEIN"/>
    <property type="match status" value="1"/>
</dbReference>
<evidence type="ECO:0000313" key="2">
    <source>
        <dbReference type="EMBL" id="TQV68289.1"/>
    </source>
</evidence>
<name>A0A545STK1_9GAMM</name>
<dbReference type="InterPro" id="IPR014710">
    <property type="entry name" value="RmlC-like_jellyroll"/>
</dbReference>
<dbReference type="InterPro" id="IPR018490">
    <property type="entry name" value="cNMP-bd_dom_sf"/>
</dbReference>
<dbReference type="InterPro" id="IPR000595">
    <property type="entry name" value="cNMP-bd_dom"/>
</dbReference>
<dbReference type="SMART" id="SM00100">
    <property type="entry name" value="cNMP"/>
    <property type="match status" value="1"/>
</dbReference>
<comment type="caution">
    <text evidence="2">The sequence shown here is derived from an EMBL/GenBank/DDBJ whole genome shotgun (WGS) entry which is preliminary data.</text>
</comment>
<reference evidence="2 3" key="1">
    <citation type="submission" date="2019-06" db="EMBL/GenBank/DDBJ databases">
        <title>Whole genome sequence for Cellvibrionaceae sp. R142.</title>
        <authorList>
            <person name="Wang G."/>
        </authorList>
    </citation>
    <scope>NUCLEOTIDE SEQUENCE [LARGE SCALE GENOMIC DNA]</scope>
    <source>
        <strain evidence="2 3">R142</strain>
    </source>
</reference>
<evidence type="ECO:0000313" key="3">
    <source>
        <dbReference type="Proteomes" id="UP000319732"/>
    </source>
</evidence>
<dbReference type="Proteomes" id="UP000319732">
    <property type="component" value="Unassembled WGS sequence"/>
</dbReference>
<dbReference type="Pfam" id="PF00027">
    <property type="entry name" value="cNMP_binding"/>
    <property type="match status" value="1"/>
</dbReference>
<sequence length="262" mass="29117">MHLPDKQQDPLTELTNQLRSLTPQIMAGLAPAGTPQTLDHTADLFRGQPSKRLFLLQAGEVQSRHQDKLIYIADAGDLLGLSRALQLPCYTLTAEDPITLIPFEWDQLMIHINGSAKRQQLWTYYLLCLCGFYRHGMASAIRPQFQPVTGFQQFSPGDTIIEQGTEADLVFTMLEGSADAIHDGVKVGEINAEEIFGALAVFTRQPRTASVVATAECSVMAVRKEDFVHLVEHQPRICAELIEEMANKINMLNNTVTRLQTG</sequence>
<gene>
    <name evidence="2" type="ORF">FKG94_23655</name>
</gene>
<proteinExistence type="predicted"/>
<organism evidence="2 3">
    <name type="scientific">Exilibacterium tricleocarpae</name>
    <dbReference type="NCBI Taxonomy" id="2591008"/>
    <lineage>
        <taxon>Bacteria</taxon>
        <taxon>Pseudomonadati</taxon>
        <taxon>Pseudomonadota</taxon>
        <taxon>Gammaproteobacteria</taxon>
        <taxon>Cellvibrionales</taxon>
        <taxon>Cellvibrionaceae</taxon>
        <taxon>Exilibacterium</taxon>
    </lineage>
</organism>
<accession>A0A545STK1</accession>
<feature type="domain" description="Cyclic nucleotide-binding" evidence="1">
    <location>
        <begin position="154"/>
        <end position="248"/>
    </location>
</feature>
<keyword evidence="3" id="KW-1185">Reference proteome</keyword>
<dbReference type="PROSITE" id="PS50042">
    <property type="entry name" value="CNMP_BINDING_3"/>
    <property type="match status" value="1"/>
</dbReference>